<sequence length="91" mass="10409">MEKTGFIVNPLSVIFNPAIDKRNGYSTIVFSWKSKRYIKVNSSGYWILFKINSHPGIQIIELAKELGQKISAVKVFIKQMLEEGIIAEYET</sequence>
<dbReference type="Pfam" id="PF13412">
    <property type="entry name" value="HTH_24"/>
    <property type="match status" value="1"/>
</dbReference>
<dbReference type="Proteomes" id="UP000178659">
    <property type="component" value="Unassembled WGS sequence"/>
</dbReference>
<accession>A0A1G1VAK0</accession>
<dbReference type="AlphaFoldDB" id="A0A1G1VAK0"/>
<gene>
    <name evidence="1" type="ORF">A3A77_00695</name>
</gene>
<proteinExistence type="predicted"/>
<evidence type="ECO:0000313" key="2">
    <source>
        <dbReference type="Proteomes" id="UP000178659"/>
    </source>
</evidence>
<dbReference type="InterPro" id="IPR036390">
    <property type="entry name" value="WH_DNA-bd_sf"/>
</dbReference>
<dbReference type="SUPFAM" id="SSF46785">
    <property type="entry name" value="Winged helix' DNA-binding domain"/>
    <property type="match status" value="1"/>
</dbReference>
<reference evidence="1 2" key="1">
    <citation type="journal article" date="2016" name="Nat. Commun.">
        <title>Thousands of microbial genomes shed light on interconnected biogeochemical processes in an aquifer system.</title>
        <authorList>
            <person name="Anantharaman K."/>
            <person name="Brown C.T."/>
            <person name="Hug L.A."/>
            <person name="Sharon I."/>
            <person name="Castelle C.J."/>
            <person name="Probst A.J."/>
            <person name="Thomas B.C."/>
            <person name="Singh A."/>
            <person name="Wilkins M.J."/>
            <person name="Karaoz U."/>
            <person name="Brodie E.L."/>
            <person name="Williams K.H."/>
            <person name="Hubbard S.S."/>
            <person name="Banfield J.F."/>
        </authorList>
    </citation>
    <scope>NUCLEOTIDE SEQUENCE [LARGE SCALE GENOMIC DNA]</scope>
</reference>
<comment type="caution">
    <text evidence="1">The sequence shown here is derived from an EMBL/GenBank/DDBJ whole genome shotgun (WGS) entry which is preliminary data.</text>
</comment>
<evidence type="ECO:0000313" key="1">
    <source>
        <dbReference type="EMBL" id="OGY12480.1"/>
    </source>
</evidence>
<protein>
    <submittedName>
        <fullName evidence="1">Uncharacterized protein</fullName>
    </submittedName>
</protein>
<dbReference type="EMBL" id="MHCC01000027">
    <property type="protein sequence ID" value="OGY12480.1"/>
    <property type="molecule type" value="Genomic_DNA"/>
</dbReference>
<organism evidence="1 2">
    <name type="scientific">Candidatus Blackburnbacteria bacterium RIFCSPLOWO2_01_FULL_40_20</name>
    <dbReference type="NCBI Taxonomy" id="1797519"/>
    <lineage>
        <taxon>Bacteria</taxon>
        <taxon>Candidatus Blackburniibacteriota</taxon>
    </lineage>
</organism>
<name>A0A1G1VAK0_9BACT</name>